<comment type="similarity">
    <text evidence="6">Belongs to the L2HGDH family.</text>
</comment>
<sequence length="457" mass="50571">MLLKITNGLQVLLLTALSQQPETLVDFLVVGGGVVGLAIAQRLTKAYPKKLTCLVERHSRNGEETSSRNSEVIHSGLYYPPDSLKTRLCLRGRDLLYAHCKSHDIPHKQTGKLVVARRDQVDYIQKLYHKSKGFQSSSYFRQIDPSSKVVLPTELISGHEARQMEPELSEDIVAALWCPKTGILDSHTFMQSLEKDISESGSGEIVQGTTVVRIDKHDKPATTRHSPSEVVRECGWVVQLSSNGTNDAVFARTLINASGLSSPLVLNSILDPEHRLPMFFARGSYASYHGPGIANIKHLIYPCPHTGPNAHAFESLGTHLTLDLQGKVRFGPDIEWMDPSQDILDGDESDVDFWTRHLTPDESRMVQMHKAVTEYLPNVIPGGFRPDYVGIRPKLIPPDGGFQDFVVRIDHCTPEAARDRVNPMISLLGIESPGLTSSLAIAEEVVDKYVVAFGNQV</sequence>
<evidence type="ECO:0000256" key="6">
    <source>
        <dbReference type="ARBA" id="ARBA00037941"/>
    </source>
</evidence>
<protein>
    <recommendedName>
        <fullName evidence="8">L-2-hydroxyglutarate dehydrogenase, mitochondrial</fullName>
        <ecNumber evidence="7">1.1.99.2</ecNumber>
    </recommendedName>
</protein>
<comment type="cofactor">
    <cofactor evidence="1">
        <name>FAD</name>
        <dbReference type="ChEBI" id="CHEBI:57692"/>
    </cofactor>
</comment>
<evidence type="ECO:0000256" key="7">
    <source>
        <dbReference type="ARBA" id="ARBA00038878"/>
    </source>
</evidence>
<dbReference type="Gene3D" id="3.30.9.10">
    <property type="entry name" value="D-Amino Acid Oxidase, subunit A, domain 2"/>
    <property type="match status" value="1"/>
</dbReference>
<dbReference type="EMBL" id="NHTK01001168">
    <property type="protein sequence ID" value="PPR02436.1"/>
    <property type="molecule type" value="Genomic_DNA"/>
</dbReference>
<keyword evidence="3" id="KW-0274">FAD</keyword>
<evidence type="ECO:0000313" key="10">
    <source>
        <dbReference type="EMBL" id="PPR02436.1"/>
    </source>
</evidence>
<evidence type="ECO:0000256" key="5">
    <source>
        <dbReference type="ARBA" id="ARBA00036066"/>
    </source>
</evidence>
<dbReference type="Gene3D" id="3.50.50.60">
    <property type="entry name" value="FAD/NAD(P)-binding domain"/>
    <property type="match status" value="1"/>
</dbReference>
<dbReference type="PANTHER" id="PTHR43104">
    <property type="entry name" value="L-2-HYDROXYGLUTARATE DEHYDROGENASE, MITOCHONDRIAL"/>
    <property type="match status" value="1"/>
</dbReference>
<accession>A0A409YHF2</accession>
<dbReference type="Proteomes" id="UP000284842">
    <property type="component" value="Unassembled WGS sequence"/>
</dbReference>
<gene>
    <name evidence="10" type="ORF">CVT24_001985</name>
</gene>
<evidence type="ECO:0000313" key="11">
    <source>
        <dbReference type="Proteomes" id="UP000284842"/>
    </source>
</evidence>
<comment type="caution">
    <text evidence="10">The sequence shown here is derived from an EMBL/GenBank/DDBJ whole genome shotgun (WGS) entry which is preliminary data.</text>
</comment>
<organism evidence="10 11">
    <name type="scientific">Panaeolus cyanescens</name>
    <dbReference type="NCBI Taxonomy" id="181874"/>
    <lineage>
        <taxon>Eukaryota</taxon>
        <taxon>Fungi</taxon>
        <taxon>Dikarya</taxon>
        <taxon>Basidiomycota</taxon>
        <taxon>Agaricomycotina</taxon>
        <taxon>Agaricomycetes</taxon>
        <taxon>Agaricomycetidae</taxon>
        <taxon>Agaricales</taxon>
        <taxon>Agaricineae</taxon>
        <taxon>Galeropsidaceae</taxon>
        <taxon>Panaeolus</taxon>
    </lineage>
</organism>
<proteinExistence type="inferred from homology"/>
<dbReference type="Pfam" id="PF01266">
    <property type="entry name" value="DAO"/>
    <property type="match status" value="1"/>
</dbReference>
<dbReference type="PANTHER" id="PTHR43104:SF4">
    <property type="entry name" value="L-2-HYDROXYGLUTARATE DEHYDROGENASE, MITOCHONDRIAL"/>
    <property type="match status" value="1"/>
</dbReference>
<comment type="catalytic activity">
    <reaction evidence="5">
        <text>(S)-2-hydroxyglutarate + A = 2-oxoglutarate + AH2</text>
        <dbReference type="Rhea" id="RHEA:21252"/>
        <dbReference type="ChEBI" id="CHEBI:13193"/>
        <dbReference type="ChEBI" id="CHEBI:16782"/>
        <dbReference type="ChEBI" id="CHEBI:16810"/>
        <dbReference type="ChEBI" id="CHEBI:17499"/>
        <dbReference type="EC" id="1.1.99.2"/>
    </reaction>
</comment>
<dbReference type="SUPFAM" id="SSF51905">
    <property type="entry name" value="FAD/NAD(P)-binding domain"/>
    <property type="match status" value="1"/>
</dbReference>
<dbReference type="EC" id="1.1.99.2" evidence="7"/>
<evidence type="ECO:0000256" key="3">
    <source>
        <dbReference type="ARBA" id="ARBA00022827"/>
    </source>
</evidence>
<evidence type="ECO:0000256" key="8">
    <source>
        <dbReference type="ARBA" id="ARBA00041137"/>
    </source>
</evidence>
<keyword evidence="11" id="KW-1185">Reference proteome</keyword>
<keyword evidence="4" id="KW-0560">Oxidoreductase</keyword>
<dbReference type="STRING" id="181874.A0A409YHF2"/>
<name>A0A409YHF2_9AGAR</name>
<dbReference type="GO" id="GO:0047545">
    <property type="term" value="F:(S)-2-hydroxyglutarate dehydrogenase activity"/>
    <property type="evidence" value="ECO:0007669"/>
    <property type="project" value="UniProtKB-EC"/>
</dbReference>
<dbReference type="InParanoid" id="A0A409YHF2"/>
<dbReference type="AlphaFoldDB" id="A0A409YHF2"/>
<evidence type="ECO:0000256" key="1">
    <source>
        <dbReference type="ARBA" id="ARBA00001974"/>
    </source>
</evidence>
<evidence type="ECO:0000256" key="2">
    <source>
        <dbReference type="ARBA" id="ARBA00022630"/>
    </source>
</evidence>
<dbReference type="InterPro" id="IPR006076">
    <property type="entry name" value="FAD-dep_OxRdtase"/>
</dbReference>
<reference evidence="10 11" key="1">
    <citation type="journal article" date="2018" name="Evol. Lett.">
        <title>Horizontal gene cluster transfer increased hallucinogenic mushroom diversity.</title>
        <authorList>
            <person name="Reynolds H.T."/>
            <person name="Vijayakumar V."/>
            <person name="Gluck-Thaler E."/>
            <person name="Korotkin H.B."/>
            <person name="Matheny P.B."/>
            <person name="Slot J.C."/>
        </authorList>
    </citation>
    <scope>NUCLEOTIDE SEQUENCE [LARGE SCALE GENOMIC DNA]</scope>
    <source>
        <strain evidence="10 11">2629</strain>
    </source>
</reference>
<evidence type="ECO:0000259" key="9">
    <source>
        <dbReference type="Pfam" id="PF01266"/>
    </source>
</evidence>
<dbReference type="InterPro" id="IPR036188">
    <property type="entry name" value="FAD/NAD-bd_sf"/>
</dbReference>
<feature type="domain" description="FAD dependent oxidoreductase" evidence="9">
    <location>
        <begin position="26"/>
        <end position="447"/>
    </location>
</feature>
<dbReference type="OrthoDB" id="498204at2759"/>
<evidence type="ECO:0000256" key="4">
    <source>
        <dbReference type="ARBA" id="ARBA00023002"/>
    </source>
</evidence>
<keyword evidence="2" id="KW-0285">Flavoprotein</keyword>